<accession>A0A8B9V0C6</accession>
<evidence type="ECO:0000256" key="4">
    <source>
        <dbReference type="ARBA" id="ARBA00023157"/>
    </source>
</evidence>
<dbReference type="GO" id="GO:0005102">
    <property type="term" value="F:signaling receptor binding"/>
    <property type="evidence" value="ECO:0007669"/>
    <property type="project" value="TreeGrafter"/>
</dbReference>
<evidence type="ECO:0000256" key="1">
    <source>
        <dbReference type="ARBA" id="ARBA00004370"/>
    </source>
</evidence>
<evidence type="ECO:0000256" key="2">
    <source>
        <dbReference type="ARBA" id="ARBA00022729"/>
    </source>
</evidence>
<dbReference type="InterPro" id="IPR013783">
    <property type="entry name" value="Ig-like_fold"/>
</dbReference>
<dbReference type="GO" id="GO:0050852">
    <property type="term" value="P:T cell receptor signaling pathway"/>
    <property type="evidence" value="ECO:0007669"/>
    <property type="project" value="TreeGrafter"/>
</dbReference>
<evidence type="ECO:0000256" key="5">
    <source>
        <dbReference type="ARBA" id="ARBA00023180"/>
    </source>
</evidence>
<dbReference type="PANTHER" id="PTHR24100">
    <property type="entry name" value="BUTYROPHILIN"/>
    <property type="match status" value="1"/>
</dbReference>
<dbReference type="Ensembl" id="ENSAZOT00000016628.1">
    <property type="protein sequence ID" value="ENSAZOP00000015465.1"/>
    <property type="gene ID" value="ENSAZOG00000009993.1"/>
</dbReference>
<protein>
    <recommendedName>
        <fullName evidence="7">Ig-like domain-containing protein</fullName>
    </recommendedName>
</protein>
<keyword evidence="6" id="KW-0393">Immunoglobulin domain</keyword>
<evidence type="ECO:0000259" key="7">
    <source>
        <dbReference type="PROSITE" id="PS50835"/>
    </source>
</evidence>
<dbReference type="PANTHER" id="PTHR24100:SF130">
    <property type="entry name" value="BUTYROPHILIN-LIKE PROTEIN 9"/>
    <property type="match status" value="1"/>
</dbReference>
<dbReference type="FunFam" id="2.60.40.10:FF:000142">
    <property type="entry name" value="V-set domain-containing T-cell activation inhibitor 1"/>
    <property type="match status" value="1"/>
</dbReference>
<dbReference type="PROSITE" id="PS50835">
    <property type="entry name" value="IG_LIKE"/>
    <property type="match status" value="1"/>
</dbReference>
<dbReference type="GO" id="GO:0001817">
    <property type="term" value="P:regulation of cytokine production"/>
    <property type="evidence" value="ECO:0007669"/>
    <property type="project" value="TreeGrafter"/>
</dbReference>
<dbReference type="GO" id="GO:0050863">
    <property type="term" value="P:regulation of T cell activation"/>
    <property type="evidence" value="ECO:0007669"/>
    <property type="project" value="UniProtKB-ARBA"/>
</dbReference>
<dbReference type="Pfam" id="PF07686">
    <property type="entry name" value="V-set"/>
    <property type="match status" value="1"/>
</dbReference>
<keyword evidence="3" id="KW-0472">Membrane</keyword>
<dbReference type="Proteomes" id="UP000694549">
    <property type="component" value="Unplaced"/>
</dbReference>
<sequence>MSEDLLQVTSASTVAPCECVRHPMTLQFIESAIVWANKSHFSENFPEIFSVQWIFNEQSQKIPVSTYDGKTQKEKQDERYQGRTEFFHSEFGAGNMSLLLKNIRSSDKGSYTCVVSFNDEYHDVLIELKVAGSVPSISLRSYMKQSIGLTCHADGWFPKPEVIWLDGQGQVRKEQSTTKMMMMPSAGVKVVFLSIPTLTGRGTERTRKAHLLNTWLRGWCLHKKLGFFDHGAVYSAPGLMAVDGSLSFRRKRILGQELAGLIDRALN</sequence>
<dbReference type="InterPro" id="IPR036179">
    <property type="entry name" value="Ig-like_dom_sf"/>
</dbReference>
<organism evidence="8 9">
    <name type="scientific">Anas zonorhyncha</name>
    <name type="common">Eastern spot-billed duck</name>
    <dbReference type="NCBI Taxonomy" id="75864"/>
    <lineage>
        <taxon>Eukaryota</taxon>
        <taxon>Metazoa</taxon>
        <taxon>Chordata</taxon>
        <taxon>Craniata</taxon>
        <taxon>Vertebrata</taxon>
        <taxon>Euteleostomi</taxon>
        <taxon>Archelosauria</taxon>
        <taxon>Archosauria</taxon>
        <taxon>Dinosauria</taxon>
        <taxon>Saurischia</taxon>
        <taxon>Theropoda</taxon>
        <taxon>Coelurosauria</taxon>
        <taxon>Aves</taxon>
        <taxon>Neognathae</taxon>
        <taxon>Galloanserae</taxon>
        <taxon>Anseriformes</taxon>
        <taxon>Anatidae</taxon>
        <taxon>Anatinae</taxon>
        <taxon>Anas</taxon>
    </lineage>
</organism>
<dbReference type="InterPro" id="IPR050504">
    <property type="entry name" value="IgSF_BTN/MOG"/>
</dbReference>
<evidence type="ECO:0000313" key="8">
    <source>
        <dbReference type="Ensembl" id="ENSAZOP00000015465.1"/>
    </source>
</evidence>
<dbReference type="Pfam" id="PF22705">
    <property type="entry name" value="C2-set_3"/>
    <property type="match status" value="1"/>
</dbReference>
<name>A0A8B9V0C6_9AVES</name>
<dbReference type="GO" id="GO:1903037">
    <property type="term" value="P:regulation of leukocyte cell-cell adhesion"/>
    <property type="evidence" value="ECO:0007669"/>
    <property type="project" value="UniProtKB-ARBA"/>
</dbReference>
<dbReference type="Gene3D" id="2.60.40.10">
    <property type="entry name" value="Immunoglobulins"/>
    <property type="match status" value="2"/>
</dbReference>
<dbReference type="InterPro" id="IPR007110">
    <property type="entry name" value="Ig-like_dom"/>
</dbReference>
<dbReference type="InterPro" id="IPR053896">
    <property type="entry name" value="BTN3A2-like_Ig-C"/>
</dbReference>
<dbReference type="GO" id="GO:0009897">
    <property type="term" value="C:external side of plasma membrane"/>
    <property type="evidence" value="ECO:0007669"/>
    <property type="project" value="TreeGrafter"/>
</dbReference>
<keyword evidence="2" id="KW-0732">Signal</keyword>
<dbReference type="SUPFAM" id="SSF48726">
    <property type="entry name" value="Immunoglobulin"/>
    <property type="match status" value="2"/>
</dbReference>
<evidence type="ECO:0000313" key="9">
    <source>
        <dbReference type="Proteomes" id="UP000694549"/>
    </source>
</evidence>
<evidence type="ECO:0000256" key="6">
    <source>
        <dbReference type="ARBA" id="ARBA00023319"/>
    </source>
</evidence>
<proteinExistence type="predicted"/>
<keyword evidence="9" id="KW-1185">Reference proteome</keyword>
<evidence type="ECO:0000256" key="3">
    <source>
        <dbReference type="ARBA" id="ARBA00023136"/>
    </source>
</evidence>
<keyword evidence="5" id="KW-0325">Glycoprotein</keyword>
<comment type="subcellular location">
    <subcellularLocation>
        <location evidence="1">Membrane</location>
    </subcellularLocation>
</comment>
<feature type="domain" description="Ig-like" evidence="7">
    <location>
        <begin position="1"/>
        <end position="131"/>
    </location>
</feature>
<reference evidence="8" key="2">
    <citation type="submission" date="2025-09" db="UniProtKB">
        <authorList>
            <consortium name="Ensembl"/>
        </authorList>
    </citation>
    <scope>IDENTIFICATION</scope>
</reference>
<reference evidence="8" key="1">
    <citation type="submission" date="2025-08" db="UniProtKB">
        <authorList>
            <consortium name="Ensembl"/>
        </authorList>
    </citation>
    <scope>IDENTIFICATION</scope>
</reference>
<dbReference type="InterPro" id="IPR013106">
    <property type="entry name" value="Ig_V-set"/>
</dbReference>
<dbReference type="AlphaFoldDB" id="A0A8B9V0C6"/>
<keyword evidence="4" id="KW-1015">Disulfide bond</keyword>